<gene>
    <name evidence="2" type="ORF">B0T14DRAFT_216553</name>
</gene>
<feature type="compositionally biased region" description="Polar residues" evidence="1">
    <location>
        <begin position="63"/>
        <end position="73"/>
    </location>
</feature>
<dbReference type="Proteomes" id="UP001175000">
    <property type="component" value="Unassembled WGS sequence"/>
</dbReference>
<comment type="caution">
    <text evidence="2">The sequence shown here is derived from an EMBL/GenBank/DDBJ whole genome shotgun (WGS) entry which is preliminary data.</text>
</comment>
<sequence>MPARQYYCWKLALKYHCGCLEYTSTQHVCNSNKGIECHRWMITRSTDKNCDSHRISGLHGAGDSQTDDQGQLEDQNRHADDTSTDQQRTVPGEEYLASGSWEQGPRRRAAA</sequence>
<feature type="region of interest" description="Disordered" evidence="1">
    <location>
        <begin position="53"/>
        <end position="111"/>
    </location>
</feature>
<protein>
    <submittedName>
        <fullName evidence="2">Uncharacterized protein</fullName>
    </submittedName>
</protein>
<proteinExistence type="predicted"/>
<name>A0AA39WQQ0_9PEZI</name>
<organism evidence="2 3">
    <name type="scientific">Immersiella caudata</name>
    <dbReference type="NCBI Taxonomy" id="314043"/>
    <lineage>
        <taxon>Eukaryota</taxon>
        <taxon>Fungi</taxon>
        <taxon>Dikarya</taxon>
        <taxon>Ascomycota</taxon>
        <taxon>Pezizomycotina</taxon>
        <taxon>Sordariomycetes</taxon>
        <taxon>Sordariomycetidae</taxon>
        <taxon>Sordariales</taxon>
        <taxon>Lasiosphaeriaceae</taxon>
        <taxon>Immersiella</taxon>
    </lineage>
</organism>
<dbReference type="EMBL" id="JAULSU010000004">
    <property type="protein sequence ID" value="KAK0619841.1"/>
    <property type="molecule type" value="Genomic_DNA"/>
</dbReference>
<keyword evidence="3" id="KW-1185">Reference proteome</keyword>
<evidence type="ECO:0000313" key="3">
    <source>
        <dbReference type="Proteomes" id="UP001175000"/>
    </source>
</evidence>
<evidence type="ECO:0000313" key="2">
    <source>
        <dbReference type="EMBL" id="KAK0619841.1"/>
    </source>
</evidence>
<accession>A0AA39WQQ0</accession>
<evidence type="ECO:0000256" key="1">
    <source>
        <dbReference type="SAM" id="MobiDB-lite"/>
    </source>
</evidence>
<reference evidence="2" key="1">
    <citation type="submission" date="2023-06" db="EMBL/GenBank/DDBJ databases">
        <title>Genome-scale phylogeny and comparative genomics of the fungal order Sordariales.</title>
        <authorList>
            <consortium name="Lawrence Berkeley National Laboratory"/>
            <person name="Hensen N."/>
            <person name="Bonometti L."/>
            <person name="Westerberg I."/>
            <person name="Brannstrom I.O."/>
            <person name="Guillou S."/>
            <person name="Cros-Aarteil S."/>
            <person name="Calhoun S."/>
            <person name="Haridas S."/>
            <person name="Kuo A."/>
            <person name="Mondo S."/>
            <person name="Pangilinan J."/>
            <person name="Riley R."/>
            <person name="Labutti K."/>
            <person name="Andreopoulos B."/>
            <person name="Lipzen A."/>
            <person name="Chen C."/>
            <person name="Yanf M."/>
            <person name="Daum C."/>
            <person name="Ng V."/>
            <person name="Clum A."/>
            <person name="Steindorff A."/>
            <person name="Ohm R."/>
            <person name="Martin F."/>
            <person name="Silar P."/>
            <person name="Natvig D."/>
            <person name="Lalanne C."/>
            <person name="Gautier V."/>
            <person name="Ament-Velasquez S.L."/>
            <person name="Kruys A."/>
            <person name="Hutchinson M.I."/>
            <person name="Powell A.J."/>
            <person name="Barry K."/>
            <person name="Miller A.N."/>
            <person name="Grigoriev I.V."/>
            <person name="Debuchy R."/>
            <person name="Gladieux P."/>
            <person name="Thoren M.H."/>
            <person name="Johannesson H."/>
        </authorList>
    </citation>
    <scope>NUCLEOTIDE SEQUENCE</scope>
    <source>
        <strain evidence="2">CBS 606.72</strain>
    </source>
</reference>
<dbReference type="AlphaFoldDB" id="A0AA39WQQ0"/>